<feature type="compositionally biased region" description="Basic residues" evidence="1">
    <location>
        <begin position="69"/>
        <end position="78"/>
    </location>
</feature>
<evidence type="ECO:0000313" key="3">
    <source>
        <dbReference type="EMBL" id="SQC02175.1"/>
    </source>
</evidence>
<evidence type="ECO:0000256" key="2">
    <source>
        <dbReference type="SAM" id="Phobius"/>
    </source>
</evidence>
<feature type="region of interest" description="Disordered" evidence="1">
    <location>
        <begin position="69"/>
        <end position="88"/>
    </location>
</feature>
<name>A0A2X3C1J2_9ACTO</name>
<organism evidence="3 4">
    <name type="scientific">Mobiluncus curtisii</name>
    <dbReference type="NCBI Taxonomy" id="2051"/>
    <lineage>
        <taxon>Bacteria</taxon>
        <taxon>Bacillati</taxon>
        <taxon>Actinomycetota</taxon>
        <taxon>Actinomycetes</taxon>
        <taxon>Actinomycetales</taxon>
        <taxon>Actinomycetaceae</taxon>
        <taxon>Mobiluncus</taxon>
    </lineage>
</organism>
<protein>
    <recommendedName>
        <fullName evidence="5">Transmembrane protein</fullName>
    </recommendedName>
</protein>
<accession>A0A2X3C1J2</accession>
<dbReference type="RefSeq" id="WP_252893368.1">
    <property type="nucleotide sequence ID" value="NZ_UASJ01000012.1"/>
</dbReference>
<feature type="transmembrane region" description="Helical" evidence="2">
    <location>
        <begin position="31"/>
        <end position="56"/>
    </location>
</feature>
<sequence length="88" mass="10050">MPRIEAKDLIGQGDSKEIRIKRRRRTLARQTVIFGWIVLAMAAVLVVSLPFAMGLVSLPFGNSFVLSRKPRRKPRHAPRKESRFHSKA</sequence>
<keyword evidence="2" id="KW-1133">Transmembrane helix</keyword>
<evidence type="ECO:0000313" key="4">
    <source>
        <dbReference type="Proteomes" id="UP000250245"/>
    </source>
</evidence>
<gene>
    <name evidence="3" type="ORF">NCTC11820_02130</name>
</gene>
<proteinExistence type="predicted"/>
<reference evidence="3 4" key="1">
    <citation type="submission" date="2018-06" db="EMBL/GenBank/DDBJ databases">
        <authorList>
            <consortium name="Pathogen Informatics"/>
            <person name="Doyle S."/>
        </authorList>
    </citation>
    <scope>NUCLEOTIDE SEQUENCE [LARGE SCALE GENOMIC DNA]</scope>
    <source>
        <strain evidence="3 4">NCTC11820</strain>
    </source>
</reference>
<feature type="compositionally biased region" description="Basic and acidic residues" evidence="1">
    <location>
        <begin position="79"/>
        <end position="88"/>
    </location>
</feature>
<keyword evidence="2" id="KW-0472">Membrane</keyword>
<evidence type="ECO:0008006" key="5">
    <source>
        <dbReference type="Google" id="ProtNLM"/>
    </source>
</evidence>
<keyword evidence="2" id="KW-0812">Transmembrane</keyword>
<evidence type="ECO:0000256" key="1">
    <source>
        <dbReference type="SAM" id="MobiDB-lite"/>
    </source>
</evidence>
<dbReference type="AlphaFoldDB" id="A0A2X3C1J2"/>
<dbReference type="EMBL" id="UASJ01000012">
    <property type="protein sequence ID" value="SQC02175.1"/>
    <property type="molecule type" value="Genomic_DNA"/>
</dbReference>
<dbReference type="Proteomes" id="UP000250245">
    <property type="component" value="Unassembled WGS sequence"/>
</dbReference>